<accession>A0ABW3TQZ4</accession>
<protein>
    <recommendedName>
        <fullName evidence="4">Integral membrane protein</fullName>
    </recommendedName>
</protein>
<proteinExistence type="predicted"/>
<keyword evidence="1" id="KW-1133">Transmembrane helix</keyword>
<dbReference type="EMBL" id="JBHTLY010000006">
    <property type="protein sequence ID" value="MFD1202858.1"/>
    <property type="molecule type" value="Genomic_DNA"/>
</dbReference>
<gene>
    <name evidence="2" type="ORF">ACFQ3U_13230</name>
</gene>
<dbReference type="RefSeq" id="WP_382389506.1">
    <property type="nucleotide sequence ID" value="NZ_JBHTLY010000006.1"/>
</dbReference>
<keyword evidence="1" id="KW-0812">Transmembrane</keyword>
<evidence type="ECO:0008006" key="4">
    <source>
        <dbReference type="Google" id="ProtNLM"/>
    </source>
</evidence>
<keyword evidence="3" id="KW-1185">Reference proteome</keyword>
<feature type="transmembrane region" description="Helical" evidence="1">
    <location>
        <begin position="83"/>
        <end position="101"/>
    </location>
</feature>
<keyword evidence="1" id="KW-0472">Membrane</keyword>
<name>A0ABW3TQZ4_9MICO</name>
<evidence type="ECO:0000313" key="2">
    <source>
        <dbReference type="EMBL" id="MFD1202858.1"/>
    </source>
</evidence>
<reference evidence="3" key="1">
    <citation type="journal article" date="2019" name="Int. J. Syst. Evol. Microbiol.">
        <title>The Global Catalogue of Microorganisms (GCM) 10K type strain sequencing project: providing services to taxonomists for standard genome sequencing and annotation.</title>
        <authorList>
            <consortium name="The Broad Institute Genomics Platform"/>
            <consortium name="The Broad Institute Genome Sequencing Center for Infectious Disease"/>
            <person name="Wu L."/>
            <person name="Ma J."/>
        </authorList>
    </citation>
    <scope>NUCLEOTIDE SEQUENCE [LARGE SCALE GENOMIC DNA]</scope>
    <source>
        <strain evidence="3">CCUG 50213</strain>
    </source>
</reference>
<comment type="caution">
    <text evidence="2">The sequence shown here is derived from an EMBL/GenBank/DDBJ whole genome shotgun (WGS) entry which is preliminary data.</text>
</comment>
<dbReference type="Proteomes" id="UP001597181">
    <property type="component" value="Unassembled WGS sequence"/>
</dbReference>
<evidence type="ECO:0000313" key="3">
    <source>
        <dbReference type="Proteomes" id="UP001597181"/>
    </source>
</evidence>
<feature type="transmembrane region" description="Helical" evidence="1">
    <location>
        <begin position="12"/>
        <end position="32"/>
    </location>
</feature>
<feature type="transmembrane region" description="Helical" evidence="1">
    <location>
        <begin position="107"/>
        <end position="126"/>
    </location>
</feature>
<feature type="transmembrane region" description="Helical" evidence="1">
    <location>
        <begin position="44"/>
        <end position="71"/>
    </location>
</feature>
<sequence>MTNMRARSARIALTAVLTVELALGLVAVVTMIPTYPAAGAERDVFAPLWVSLLVSAILSCVWVAATLLGAVRRKGSWVRGSAVTIHVLMLAAAFAVFQGVIGTPAIGALLLVLALVGLASAVFVGLPASQRKPAGDAGLAQQAVERPE</sequence>
<organism evidence="2 3">
    <name type="scientific">Leucobacter albus</name>
    <dbReference type="NCBI Taxonomy" id="272210"/>
    <lineage>
        <taxon>Bacteria</taxon>
        <taxon>Bacillati</taxon>
        <taxon>Actinomycetota</taxon>
        <taxon>Actinomycetes</taxon>
        <taxon>Micrococcales</taxon>
        <taxon>Microbacteriaceae</taxon>
        <taxon>Leucobacter</taxon>
    </lineage>
</organism>
<evidence type="ECO:0000256" key="1">
    <source>
        <dbReference type="SAM" id="Phobius"/>
    </source>
</evidence>